<comment type="caution">
    <text evidence="2">The sequence shown here is derived from an EMBL/GenBank/DDBJ whole genome shotgun (WGS) entry which is preliminary data.</text>
</comment>
<dbReference type="AlphaFoldDB" id="A0A9N7VPG2"/>
<keyword evidence="3" id="KW-1185">Reference proteome</keyword>
<evidence type="ECO:0000313" key="2">
    <source>
        <dbReference type="EMBL" id="CAB1453365.1"/>
    </source>
</evidence>
<protein>
    <submittedName>
        <fullName evidence="2">Uncharacterized protein</fullName>
    </submittedName>
</protein>
<dbReference type="Proteomes" id="UP001153269">
    <property type="component" value="Unassembled WGS sequence"/>
</dbReference>
<reference evidence="2" key="1">
    <citation type="submission" date="2020-03" db="EMBL/GenBank/DDBJ databases">
        <authorList>
            <person name="Weist P."/>
        </authorList>
    </citation>
    <scope>NUCLEOTIDE SEQUENCE</scope>
</reference>
<proteinExistence type="predicted"/>
<evidence type="ECO:0000256" key="1">
    <source>
        <dbReference type="SAM" id="MobiDB-lite"/>
    </source>
</evidence>
<feature type="region of interest" description="Disordered" evidence="1">
    <location>
        <begin position="26"/>
        <end position="57"/>
    </location>
</feature>
<feature type="compositionally biased region" description="Polar residues" evidence="1">
    <location>
        <begin position="26"/>
        <end position="52"/>
    </location>
</feature>
<name>A0A9N7VPG2_PLEPL</name>
<organism evidence="2 3">
    <name type="scientific">Pleuronectes platessa</name>
    <name type="common">European plaice</name>
    <dbReference type="NCBI Taxonomy" id="8262"/>
    <lineage>
        <taxon>Eukaryota</taxon>
        <taxon>Metazoa</taxon>
        <taxon>Chordata</taxon>
        <taxon>Craniata</taxon>
        <taxon>Vertebrata</taxon>
        <taxon>Euteleostomi</taxon>
        <taxon>Actinopterygii</taxon>
        <taxon>Neopterygii</taxon>
        <taxon>Teleostei</taxon>
        <taxon>Neoteleostei</taxon>
        <taxon>Acanthomorphata</taxon>
        <taxon>Carangaria</taxon>
        <taxon>Pleuronectiformes</taxon>
        <taxon>Pleuronectoidei</taxon>
        <taxon>Pleuronectidae</taxon>
        <taxon>Pleuronectes</taxon>
    </lineage>
</organism>
<dbReference type="PROSITE" id="PS51257">
    <property type="entry name" value="PROKAR_LIPOPROTEIN"/>
    <property type="match status" value="1"/>
</dbReference>
<evidence type="ECO:0000313" key="3">
    <source>
        <dbReference type="Proteomes" id="UP001153269"/>
    </source>
</evidence>
<gene>
    <name evidence="2" type="ORF">PLEPLA_LOCUS41118</name>
</gene>
<accession>A0A9N7VPG2</accession>
<dbReference type="EMBL" id="CADEAL010004167">
    <property type="protein sequence ID" value="CAB1453365.1"/>
    <property type="molecule type" value="Genomic_DNA"/>
</dbReference>
<sequence>MFSRIPLGVQKTLLHGGGVTSCGTYGHQSGQQVMPPTASSADPSVSEGQQAQAAERLSPLSLHRANGRVRRISFLCLLLTEEQRKMDSLSFISAGVCLYDHWALHKQFPITLWRLLFPNNMHIDGGAADR</sequence>